<dbReference type="SUPFAM" id="SSF54695">
    <property type="entry name" value="POZ domain"/>
    <property type="match status" value="1"/>
</dbReference>
<reference evidence="3" key="1">
    <citation type="journal article" date="2020" name="bioRxiv">
        <title>Comparative genomics of Chlamydomonas.</title>
        <authorList>
            <person name="Craig R.J."/>
            <person name="Hasan A.R."/>
            <person name="Ness R.W."/>
            <person name="Keightley P.D."/>
        </authorList>
    </citation>
    <scope>NUCLEOTIDE SEQUENCE</scope>
    <source>
        <strain evidence="3">CCAP 11/173</strain>
    </source>
</reference>
<dbReference type="InterPro" id="IPR000210">
    <property type="entry name" value="BTB/POZ_dom"/>
</dbReference>
<dbReference type="Pfam" id="PF00651">
    <property type="entry name" value="BTB"/>
    <property type="match status" value="1"/>
</dbReference>
<keyword evidence="4" id="KW-1185">Reference proteome</keyword>
<dbReference type="PROSITE" id="PS50097">
    <property type="entry name" value="BTB"/>
    <property type="match status" value="1"/>
</dbReference>
<dbReference type="InterPro" id="IPR011333">
    <property type="entry name" value="SKP1/BTB/POZ_sf"/>
</dbReference>
<dbReference type="EMBL" id="JAEHOD010000021">
    <property type="protein sequence ID" value="KAG2447515.1"/>
    <property type="molecule type" value="Genomic_DNA"/>
</dbReference>
<evidence type="ECO:0000313" key="4">
    <source>
        <dbReference type="Proteomes" id="UP000613740"/>
    </source>
</evidence>
<name>A0A836B4N9_9CHLO</name>
<comment type="caution">
    <text evidence="3">The sequence shown here is derived from an EMBL/GenBank/DDBJ whole genome shotgun (WGS) entry which is preliminary data.</text>
</comment>
<dbReference type="CDD" id="cd18186">
    <property type="entry name" value="BTB_POZ_ZBTB_KLHL-like"/>
    <property type="match status" value="1"/>
</dbReference>
<protein>
    <recommendedName>
        <fullName evidence="2">BTB domain-containing protein</fullName>
    </recommendedName>
</protein>
<sequence>MLLLTQLTTESGFLRHDGALVLGVEVEELTAAAAAAAGGDGGTITEHAYPATLPDGTTSPGTSGAAASELGSDLLALLDHPGPTTDFTVIATADAPAAGGGGGTAAAEAKAADGAAAGDGDSMNSSRRFEVHRAILAARCPYFATLFDSGMDDSGARELTLPDTDPDALAALLRYIYGGSLTVTCREHARSCLQLADRLLLPKAAAMLRRHLLSTLSVSTVMPDLLWAVSAAPNDEELLTAAVDFAAAAEPDLPEQWLEQLAEAAPPALVARLFTACRRAARRVVT</sequence>
<dbReference type="SMART" id="SM00225">
    <property type="entry name" value="BTB"/>
    <property type="match status" value="1"/>
</dbReference>
<evidence type="ECO:0000259" key="2">
    <source>
        <dbReference type="PROSITE" id="PS50097"/>
    </source>
</evidence>
<organism evidence="3 4">
    <name type="scientific">Chlamydomonas schloesseri</name>
    <dbReference type="NCBI Taxonomy" id="2026947"/>
    <lineage>
        <taxon>Eukaryota</taxon>
        <taxon>Viridiplantae</taxon>
        <taxon>Chlorophyta</taxon>
        <taxon>core chlorophytes</taxon>
        <taxon>Chlorophyceae</taxon>
        <taxon>CS clade</taxon>
        <taxon>Chlamydomonadales</taxon>
        <taxon>Chlamydomonadaceae</taxon>
        <taxon>Chlamydomonas</taxon>
    </lineage>
</organism>
<evidence type="ECO:0000313" key="3">
    <source>
        <dbReference type="EMBL" id="KAG2447515.1"/>
    </source>
</evidence>
<gene>
    <name evidence="3" type="ORF">HYH02_007439</name>
</gene>
<accession>A0A836B4N9</accession>
<dbReference type="Gene3D" id="3.30.710.10">
    <property type="entry name" value="Potassium Channel Kv1.1, Chain A"/>
    <property type="match status" value="1"/>
</dbReference>
<dbReference type="OrthoDB" id="546239at2759"/>
<comment type="pathway">
    <text evidence="1">Protein modification; protein ubiquitination.</text>
</comment>
<dbReference type="Proteomes" id="UP000613740">
    <property type="component" value="Unassembled WGS sequence"/>
</dbReference>
<evidence type="ECO:0000256" key="1">
    <source>
        <dbReference type="ARBA" id="ARBA00004906"/>
    </source>
</evidence>
<feature type="domain" description="BTB" evidence="2">
    <location>
        <begin position="112"/>
        <end position="185"/>
    </location>
</feature>
<dbReference type="AlphaFoldDB" id="A0A836B4N9"/>
<proteinExistence type="predicted"/>
<dbReference type="PANTHER" id="PTHR24413">
    <property type="entry name" value="SPECKLE-TYPE POZ PROTEIN"/>
    <property type="match status" value="1"/>
</dbReference>